<dbReference type="InterPro" id="IPR036372">
    <property type="entry name" value="BEACH_dom_sf"/>
</dbReference>
<dbReference type="SUPFAM" id="SSF50978">
    <property type="entry name" value="WD40 repeat-like"/>
    <property type="match status" value="1"/>
</dbReference>
<dbReference type="InterPro" id="IPR001680">
    <property type="entry name" value="WD40_rpt"/>
</dbReference>
<dbReference type="STRING" id="45351.A7T0Y3"/>
<feature type="domain" description="BEACH" evidence="4">
    <location>
        <begin position="1"/>
        <end position="257"/>
    </location>
</feature>
<evidence type="ECO:0000256" key="2">
    <source>
        <dbReference type="ARBA" id="ARBA00022737"/>
    </source>
</evidence>
<dbReference type="SMART" id="SM01026">
    <property type="entry name" value="Beach"/>
    <property type="match status" value="1"/>
</dbReference>
<name>A7T0Y3_NEMVE</name>
<reference evidence="5 6" key="1">
    <citation type="journal article" date="2007" name="Science">
        <title>Sea anemone genome reveals ancestral eumetazoan gene repertoire and genomic organization.</title>
        <authorList>
            <person name="Putnam N.H."/>
            <person name="Srivastava M."/>
            <person name="Hellsten U."/>
            <person name="Dirks B."/>
            <person name="Chapman J."/>
            <person name="Salamov A."/>
            <person name="Terry A."/>
            <person name="Shapiro H."/>
            <person name="Lindquist E."/>
            <person name="Kapitonov V.V."/>
            <person name="Jurka J."/>
            <person name="Genikhovich G."/>
            <person name="Grigoriev I.V."/>
            <person name="Lucas S.M."/>
            <person name="Steele R.E."/>
            <person name="Finnerty J.R."/>
            <person name="Technau U."/>
            <person name="Martindale M.Q."/>
            <person name="Rokhsar D.S."/>
        </authorList>
    </citation>
    <scope>NUCLEOTIDE SEQUENCE [LARGE SCALE GENOMIC DNA]</scope>
    <source>
        <strain evidence="6">CH2 X CH6</strain>
    </source>
</reference>
<dbReference type="PROSITE" id="PS50082">
    <property type="entry name" value="WD_REPEATS_2"/>
    <property type="match status" value="1"/>
</dbReference>
<feature type="non-terminal residue" evidence="5">
    <location>
        <position position="576"/>
    </location>
</feature>
<sequence length="576" mass="64565">GRTYCDLNQYPVFPWILTNYESDKLDLKDPNNYRDLTKPIGALNPNRHVQFLERYASWDENDDIPPFHYGTHYSTCGFTLAWLIRLEPFATQFLNLQGGKFDHPGRTFCSVQRAWQNCNRDTSDVKELIPELFYLPEMFCNSNRFTFGVDDDGMVIDDVELPSWANTPEQFVTIHRAALESEYVSSQIHGWIDLIFGFKQRGPEAVKATNVFFHLTYEGSVDLDSISDTVMREAVEQQIKSFGQTPSQLLLDPHPPRVTQEMQVCIFLTFKVTENVPVTYVAAHTDQHITTPAVVTISCNQCFSVNRWLASAQSLRDVRIEQDPMLGTPSGRQRRQLGEPLDQTVTPSASCFVVTCDNRTIMACGYWDNSFKCFSTESGKLTQCVFGHSDVVTCLVYSRHQGLAGGDAIVVSGSRDATVLVWHWSERIQRVTAASNSVDPSPLAILTGHEQPITCVDVNAALGLVVSGSQEGPCLVHTVSGDRLYTLHGPDDCVRPRLVRLVPGGLILVNYTDDSGHLAVYTINGLMRAKRKLDDHVLSLALTRDGNFMLAGGFSRSLTVWRTYDLAFIHSYPPCD</sequence>
<gene>
    <name evidence="5" type="ORF">NEMVEDRAFT_v1g10881</name>
</gene>
<dbReference type="PROSITE" id="PS50197">
    <property type="entry name" value="BEACH"/>
    <property type="match status" value="1"/>
</dbReference>
<organism evidence="5 6">
    <name type="scientific">Nematostella vectensis</name>
    <name type="common">Starlet sea anemone</name>
    <dbReference type="NCBI Taxonomy" id="45351"/>
    <lineage>
        <taxon>Eukaryota</taxon>
        <taxon>Metazoa</taxon>
        <taxon>Cnidaria</taxon>
        <taxon>Anthozoa</taxon>
        <taxon>Hexacorallia</taxon>
        <taxon>Actiniaria</taxon>
        <taxon>Edwardsiidae</taxon>
        <taxon>Nematostella</taxon>
    </lineage>
</organism>
<protein>
    <recommendedName>
        <fullName evidence="4">BEACH domain-containing protein</fullName>
    </recommendedName>
</protein>
<dbReference type="InterPro" id="IPR015943">
    <property type="entry name" value="WD40/YVTN_repeat-like_dom_sf"/>
</dbReference>
<dbReference type="PANTHER" id="PTHR13743">
    <property type="entry name" value="BEIGE/BEACH-RELATED"/>
    <property type="match status" value="1"/>
</dbReference>
<evidence type="ECO:0000256" key="1">
    <source>
        <dbReference type="ARBA" id="ARBA00022574"/>
    </source>
</evidence>
<dbReference type="InterPro" id="IPR046851">
    <property type="entry name" value="NBCH_WD40"/>
</dbReference>
<feature type="repeat" description="WD" evidence="3">
    <location>
        <begin position="385"/>
        <end position="422"/>
    </location>
</feature>
<dbReference type="SUPFAM" id="SSF81837">
    <property type="entry name" value="BEACH domain"/>
    <property type="match status" value="1"/>
</dbReference>
<dbReference type="InterPro" id="IPR036322">
    <property type="entry name" value="WD40_repeat_dom_sf"/>
</dbReference>
<dbReference type="FunFam" id="1.10.1540.10:FF:000001">
    <property type="entry name" value="neurobeachin isoform X1"/>
    <property type="match status" value="1"/>
</dbReference>
<accession>A7T0Y3</accession>
<dbReference type="Proteomes" id="UP000001593">
    <property type="component" value="Unassembled WGS sequence"/>
</dbReference>
<keyword evidence="2" id="KW-0677">Repeat</keyword>
<dbReference type="eggNOG" id="KOG1787">
    <property type="taxonomic scope" value="Eukaryota"/>
</dbReference>
<dbReference type="Pfam" id="PF20426">
    <property type="entry name" value="NBCH_WD40"/>
    <property type="match status" value="1"/>
</dbReference>
<dbReference type="EMBL" id="DS470059">
    <property type="protein sequence ID" value="EDO30379.1"/>
    <property type="molecule type" value="Genomic_DNA"/>
</dbReference>
<dbReference type="Gene3D" id="1.10.1540.10">
    <property type="entry name" value="BEACH domain"/>
    <property type="match status" value="1"/>
</dbReference>
<dbReference type="InterPro" id="IPR050865">
    <property type="entry name" value="BEACH_Domain"/>
</dbReference>
<feature type="non-terminal residue" evidence="5">
    <location>
        <position position="1"/>
    </location>
</feature>
<dbReference type="SMART" id="SM00320">
    <property type="entry name" value="WD40"/>
    <property type="match status" value="4"/>
</dbReference>
<keyword evidence="6" id="KW-1185">Reference proteome</keyword>
<dbReference type="InParanoid" id="A7T0Y3"/>
<dbReference type="HOGENOM" id="CLU_000218_5_4_1"/>
<dbReference type="AlphaFoldDB" id="A7T0Y3"/>
<dbReference type="PANTHER" id="PTHR13743:SF162">
    <property type="entry name" value="NEUROBEACHIN"/>
    <property type="match status" value="1"/>
</dbReference>
<evidence type="ECO:0000259" key="4">
    <source>
        <dbReference type="PROSITE" id="PS50197"/>
    </source>
</evidence>
<dbReference type="InterPro" id="IPR000409">
    <property type="entry name" value="BEACH_dom"/>
</dbReference>
<evidence type="ECO:0000256" key="3">
    <source>
        <dbReference type="PROSITE-ProRule" id="PRU00221"/>
    </source>
</evidence>
<keyword evidence="1 3" id="KW-0853">WD repeat</keyword>
<dbReference type="Gene3D" id="2.130.10.10">
    <property type="entry name" value="YVTN repeat-like/Quinoprotein amine dehydrogenase"/>
    <property type="match status" value="1"/>
</dbReference>
<dbReference type="Pfam" id="PF02138">
    <property type="entry name" value="Beach"/>
    <property type="match status" value="1"/>
</dbReference>
<evidence type="ECO:0000313" key="5">
    <source>
        <dbReference type="EMBL" id="EDO30379.1"/>
    </source>
</evidence>
<dbReference type="CDD" id="cd06071">
    <property type="entry name" value="Beach"/>
    <property type="match status" value="1"/>
</dbReference>
<evidence type="ECO:0000313" key="6">
    <source>
        <dbReference type="Proteomes" id="UP000001593"/>
    </source>
</evidence>
<proteinExistence type="predicted"/>
<dbReference type="OMA" id="RTHEISN"/>
<dbReference type="PhylomeDB" id="A7T0Y3"/>